<dbReference type="EMBL" id="BLXT01005934">
    <property type="protein sequence ID" value="GFO27592.1"/>
    <property type="molecule type" value="Genomic_DNA"/>
</dbReference>
<name>A0AAV4C896_9GAST</name>
<reference evidence="1 2" key="1">
    <citation type="journal article" date="2021" name="Elife">
        <title>Chloroplast acquisition without the gene transfer in kleptoplastic sea slugs, Plakobranchus ocellatus.</title>
        <authorList>
            <person name="Maeda T."/>
            <person name="Takahashi S."/>
            <person name="Yoshida T."/>
            <person name="Shimamura S."/>
            <person name="Takaki Y."/>
            <person name="Nagai Y."/>
            <person name="Toyoda A."/>
            <person name="Suzuki Y."/>
            <person name="Arimoto A."/>
            <person name="Ishii H."/>
            <person name="Satoh N."/>
            <person name="Nishiyama T."/>
            <person name="Hasebe M."/>
            <person name="Maruyama T."/>
            <person name="Minagawa J."/>
            <person name="Obokata J."/>
            <person name="Shigenobu S."/>
        </authorList>
    </citation>
    <scope>NUCLEOTIDE SEQUENCE [LARGE SCALE GENOMIC DNA]</scope>
</reference>
<protein>
    <submittedName>
        <fullName evidence="1">Uncharacterized protein</fullName>
    </submittedName>
</protein>
<accession>A0AAV4C896</accession>
<evidence type="ECO:0000313" key="1">
    <source>
        <dbReference type="EMBL" id="GFO27592.1"/>
    </source>
</evidence>
<proteinExistence type="predicted"/>
<evidence type="ECO:0000313" key="2">
    <source>
        <dbReference type="Proteomes" id="UP000735302"/>
    </source>
</evidence>
<gene>
    <name evidence="1" type="ORF">PoB_005409700</name>
</gene>
<sequence>MGKCKDSEHHLGQVFVLRTEQLCSGMINSAVACHQDDLRVLSPPSDQGIDAGAPTRDSRIPAELMADSLLTVPPTPRTIMKLTFCYL</sequence>
<dbReference type="Proteomes" id="UP000735302">
    <property type="component" value="Unassembled WGS sequence"/>
</dbReference>
<organism evidence="1 2">
    <name type="scientific">Plakobranchus ocellatus</name>
    <dbReference type="NCBI Taxonomy" id="259542"/>
    <lineage>
        <taxon>Eukaryota</taxon>
        <taxon>Metazoa</taxon>
        <taxon>Spiralia</taxon>
        <taxon>Lophotrochozoa</taxon>
        <taxon>Mollusca</taxon>
        <taxon>Gastropoda</taxon>
        <taxon>Heterobranchia</taxon>
        <taxon>Euthyneura</taxon>
        <taxon>Panpulmonata</taxon>
        <taxon>Sacoglossa</taxon>
        <taxon>Placobranchoidea</taxon>
        <taxon>Plakobranchidae</taxon>
        <taxon>Plakobranchus</taxon>
    </lineage>
</organism>
<dbReference type="AlphaFoldDB" id="A0AAV4C896"/>
<comment type="caution">
    <text evidence="1">The sequence shown here is derived from an EMBL/GenBank/DDBJ whole genome shotgun (WGS) entry which is preliminary data.</text>
</comment>
<keyword evidence="2" id="KW-1185">Reference proteome</keyword>
<dbReference type="PROSITE" id="PS51257">
    <property type="entry name" value="PROKAR_LIPOPROTEIN"/>
    <property type="match status" value="1"/>
</dbReference>